<feature type="transmembrane region" description="Helical" evidence="1">
    <location>
        <begin position="61"/>
        <end position="80"/>
    </location>
</feature>
<gene>
    <name evidence="2" type="ORF">ACFO0N_00950</name>
</gene>
<protein>
    <recommendedName>
        <fullName evidence="4">Apolipoprotein N-acyltransferase</fullName>
    </recommendedName>
</protein>
<keyword evidence="1" id="KW-1133">Transmembrane helix</keyword>
<evidence type="ECO:0000313" key="3">
    <source>
        <dbReference type="Proteomes" id="UP001595921"/>
    </source>
</evidence>
<evidence type="ECO:0008006" key="4">
    <source>
        <dbReference type="Google" id="ProtNLM"/>
    </source>
</evidence>
<feature type="transmembrane region" description="Helical" evidence="1">
    <location>
        <begin position="92"/>
        <end position="113"/>
    </location>
</feature>
<feature type="transmembrane region" description="Helical" evidence="1">
    <location>
        <begin position="36"/>
        <end position="54"/>
    </location>
</feature>
<comment type="caution">
    <text evidence="2">The sequence shown here is derived from an EMBL/GenBank/DDBJ whole genome shotgun (WGS) entry which is preliminary data.</text>
</comment>
<proteinExistence type="predicted"/>
<organism evidence="2 3">
    <name type="scientific">Halobium salinum</name>
    <dbReference type="NCBI Taxonomy" id="1364940"/>
    <lineage>
        <taxon>Archaea</taxon>
        <taxon>Methanobacteriati</taxon>
        <taxon>Methanobacteriota</taxon>
        <taxon>Stenosarchaea group</taxon>
        <taxon>Halobacteria</taxon>
        <taxon>Halobacteriales</taxon>
        <taxon>Haloferacaceae</taxon>
        <taxon>Halobium</taxon>
    </lineage>
</organism>
<evidence type="ECO:0000256" key="1">
    <source>
        <dbReference type="SAM" id="Phobius"/>
    </source>
</evidence>
<dbReference type="EMBL" id="JBHSDS010000001">
    <property type="protein sequence ID" value="MFC4356512.1"/>
    <property type="molecule type" value="Genomic_DNA"/>
</dbReference>
<keyword evidence="3" id="KW-1185">Reference proteome</keyword>
<dbReference type="AlphaFoldDB" id="A0ABD5P6I5"/>
<dbReference type="Proteomes" id="UP001595921">
    <property type="component" value="Unassembled WGS sequence"/>
</dbReference>
<keyword evidence="1" id="KW-0812">Transmembrane</keyword>
<keyword evidence="1" id="KW-0472">Membrane</keyword>
<dbReference type="RefSeq" id="WP_267624865.1">
    <property type="nucleotide sequence ID" value="NZ_JAODIW010000010.1"/>
</dbReference>
<sequence length="126" mass="13444">MGYERLRFALGTLLLASVILPGLALLAPPASLALPAILPVAVVLSLVLSLWLVIRAESYRQVVAFFLASWLALSPVYYLVQGGASLPRGSVFGVVLPALFVLPAYGVAYWFGFHGGAERLYARLAA</sequence>
<reference evidence="2 3" key="1">
    <citation type="journal article" date="2019" name="Int. J. Syst. Evol. Microbiol.">
        <title>The Global Catalogue of Microorganisms (GCM) 10K type strain sequencing project: providing services to taxonomists for standard genome sequencing and annotation.</title>
        <authorList>
            <consortium name="The Broad Institute Genomics Platform"/>
            <consortium name="The Broad Institute Genome Sequencing Center for Infectious Disease"/>
            <person name="Wu L."/>
            <person name="Ma J."/>
        </authorList>
    </citation>
    <scope>NUCLEOTIDE SEQUENCE [LARGE SCALE GENOMIC DNA]</scope>
    <source>
        <strain evidence="2 3">CGMCC 1.12553</strain>
    </source>
</reference>
<accession>A0ABD5P6I5</accession>
<evidence type="ECO:0000313" key="2">
    <source>
        <dbReference type="EMBL" id="MFC4356512.1"/>
    </source>
</evidence>
<name>A0ABD5P6I5_9EURY</name>